<organism evidence="1">
    <name type="scientific">marine sediment metagenome</name>
    <dbReference type="NCBI Taxonomy" id="412755"/>
    <lineage>
        <taxon>unclassified sequences</taxon>
        <taxon>metagenomes</taxon>
        <taxon>ecological metagenomes</taxon>
    </lineage>
</organism>
<protein>
    <submittedName>
        <fullName evidence="1">Uncharacterized protein</fullName>
    </submittedName>
</protein>
<comment type="caution">
    <text evidence="1">The sequence shown here is derived from an EMBL/GenBank/DDBJ whole genome shotgun (WGS) entry which is preliminary data.</text>
</comment>
<evidence type="ECO:0000313" key="1">
    <source>
        <dbReference type="EMBL" id="GAH25697.1"/>
    </source>
</evidence>
<sequence>MLLKARGVMAMGNILKRGEMERYSWPNIVRIIKSGKVKQIRIPAPQAKKHINRLFLNVEEGSFSLICSSDTLGNIAIESAMATDNKALPITARTE</sequence>
<name>X1DZJ9_9ZZZZ</name>
<proteinExistence type="predicted"/>
<accession>X1DZJ9</accession>
<dbReference type="EMBL" id="BARU01003627">
    <property type="protein sequence ID" value="GAH25697.1"/>
    <property type="molecule type" value="Genomic_DNA"/>
</dbReference>
<dbReference type="AlphaFoldDB" id="X1DZJ9"/>
<gene>
    <name evidence="1" type="ORF">S03H2_07744</name>
</gene>
<reference evidence="1" key="1">
    <citation type="journal article" date="2014" name="Front. Microbiol.">
        <title>High frequency of phylogenetically diverse reductive dehalogenase-homologous genes in deep subseafloor sedimentary metagenomes.</title>
        <authorList>
            <person name="Kawai M."/>
            <person name="Futagami T."/>
            <person name="Toyoda A."/>
            <person name="Takaki Y."/>
            <person name="Nishi S."/>
            <person name="Hori S."/>
            <person name="Arai W."/>
            <person name="Tsubouchi T."/>
            <person name="Morono Y."/>
            <person name="Uchiyama I."/>
            <person name="Ito T."/>
            <person name="Fujiyama A."/>
            <person name="Inagaki F."/>
            <person name="Takami H."/>
        </authorList>
    </citation>
    <scope>NUCLEOTIDE SEQUENCE</scope>
    <source>
        <strain evidence="1">Expedition CK06-06</strain>
    </source>
</reference>